<organism evidence="5 6">
    <name type="scientific">Microlunatus kandeliicorticis</name>
    <dbReference type="NCBI Taxonomy" id="1759536"/>
    <lineage>
        <taxon>Bacteria</taxon>
        <taxon>Bacillati</taxon>
        <taxon>Actinomycetota</taxon>
        <taxon>Actinomycetes</taxon>
        <taxon>Propionibacteriales</taxon>
        <taxon>Propionibacteriaceae</taxon>
        <taxon>Microlunatus</taxon>
    </lineage>
</organism>
<feature type="domain" description="Lsr2 dimerization" evidence="3">
    <location>
        <begin position="1"/>
        <end position="59"/>
    </location>
</feature>
<comment type="caution">
    <text evidence="5">The sequence shown here is derived from an EMBL/GenBank/DDBJ whole genome shotgun (WGS) entry which is preliminary data.</text>
</comment>
<evidence type="ECO:0000259" key="3">
    <source>
        <dbReference type="Pfam" id="PF11774"/>
    </source>
</evidence>
<proteinExistence type="predicted"/>
<dbReference type="Proteomes" id="UP000523079">
    <property type="component" value="Unassembled WGS sequence"/>
</dbReference>
<dbReference type="InterPro" id="IPR036625">
    <property type="entry name" value="E3-bd_dom_sf"/>
</dbReference>
<gene>
    <name evidence="5" type="ORF">FHX74_003592</name>
</gene>
<keyword evidence="6" id="KW-1185">Reference proteome</keyword>
<dbReference type="GO" id="GO:0016746">
    <property type="term" value="F:acyltransferase activity"/>
    <property type="evidence" value="ECO:0007669"/>
    <property type="project" value="InterPro"/>
</dbReference>
<reference evidence="5 6" key="1">
    <citation type="submission" date="2020-07" db="EMBL/GenBank/DDBJ databases">
        <title>Sequencing the genomes of 1000 actinobacteria strains.</title>
        <authorList>
            <person name="Klenk H.-P."/>
        </authorList>
    </citation>
    <scope>NUCLEOTIDE SEQUENCE [LARGE SCALE GENOMIC DNA]</scope>
    <source>
        <strain evidence="5 6">DSM 100723</strain>
    </source>
</reference>
<protein>
    <recommendedName>
        <fullName evidence="7">Lsr2 protein</fullName>
    </recommendedName>
</protein>
<evidence type="ECO:0000259" key="4">
    <source>
        <dbReference type="Pfam" id="PF23359"/>
    </source>
</evidence>
<dbReference type="GO" id="GO:0003677">
    <property type="term" value="F:DNA binding"/>
    <property type="evidence" value="ECO:0007669"/>
    <property type="project" value="UniProtKB-KW"/>
</dbReference>
<dbReference type="Gene3D" id="3.30.60.230">
    <property type="entry name" value="Lsr2, dimerization domain"/>
    <property type="match status" value="1"/>
</dbReference>
<feature type="domain" description="Lsr2 DNA-binding" evidence="4">
    <location>
        <begin position="79"/>
        <end position="113"/>
    </location>
</feature>
<dbReference type="InterPro" id="IPR024412">
    <property type="entry name" value="Lsr2_dim_dom"/>
</dbReference>
<dbReference type="AlphaFoldDB" id="A0A7W3IVD2"/>
<dbReference type="Pfam" id="PF23359">
    <property type="entry name" value="Lsr2_DNA-bd"/>
    <property type="match status" value="1"/>
</dbReference>
<evidence type="ECO:0000313" key="6">
    <source>
        <dbReference type="Proteomes" id="UP000523079"/>
    </source>
</evidence>
<evidence type="ECO:0000256" key="1">
    <source>
        <dbReference type="ARBA" id="ARBA00023125"/>
    </source>
</evidence>
<evidence type="ECO:0000256" key="2">
    <source>
        <dbReference type="SAM" id="MobiDB-lite"/>
    </source>
</evidence>
<dbReference type="Gene3D" id="4.10.320.10">
    <property type="entry name" value="E3-binding domain"/>
    <property type="match status" value="1"/>
</dbReference>
<evidence type="ECO:0008006" key="7">
    <source>
        <dbReference type="Google" id="ProtNLM"/>
    </source>
</evidence>
<dbReference type="Pfam" id="PF11774">
    <property type="entry name" value="Lsr2"/>
    <property type="match status" value="1"/>
</dbReference>
<keyword evidence="1" id="KW-0238">DNA-binding</keyword>
<sequence>MAQKIVTLLSDDIDGTESDDIKTVTLSFEGRSVEVDLTPKNYDKLAKAVRPYLEAGRRVAAGGGRSGGRRSSTRSTSGGSDTQKIREWAEANGVEVSSRGRISAAVREQYEAAH</sequence>
<dbReference type="InterPro" id="IPR055370">
    <property type="entry name" value="Lsr2_DNA-bd"/>
</dbReference>
<dbReference type="EMBL" id="JACGWT010000006">
    <property type="protein sequence ID" value="MBA8795951.1"/>
    <property type="molecule type" value="Genomic_DNA"/>
</dbReference>
<dbReference type="RefSeq" id="WP_182561548.1">
    <property type="nucleotide sequence ID" value="NZ_JACGWT010000006.1"/>
</dbReference>
<evidence type="ECO:0000313" key="5">
    <source>
        <dbReference type="EMBL" id="MBA8795951.1"/>
    </source>
</evidence>
<feature type="region of interest" description="Disordered" evidence="2">
    <location>
        <begin position="56"/>
        <end position="114"/>
    </location>
</feature>
<name>A0A7W3IVD2_9ACTN</name>
<dbReference type="InterPro" id="IPR042261">
    <property type="entry name" value="Lsr2-like_dimerization"/>
</dbReference>
<accession>A0A7W3IVD2</accession>